<dbReference type="Proteomes" id="UP000185744">
    <property type="component" value="Unassembled WGS sequence"/>
</dbReference>
<name>A0A1Q6DW71_METT1</name>
<keyword evidence="3" id="KW-1185">Reference proteome</keyword>
<dbReference type="EMBL" id="MSDW01000001">
    <property type="protein sequence ID" value="OKY78615.1"/>
    <property type="molecule type" value="Genomic_DNA"/>
</dbReference>
<reference evidence="2" key="1">
    <citation type="submission" date="2016-12" db="EMBL/GenBank/DDBJ databases">
        <title>Discovery of methanogenic haloarchaea.</title>
        <authorList>
            <person name="Sorokin D.Y."/>
            <person name="Makarova K.S."/>
            <person name="Abbas B."/>
            <person name="Ferrer M."/>
            <person name="Golyshin P.N."/>
        </authorList>
    </citation>
    <scope>NUCLEOTIDE SEQUENCE [LARGE SCALE GENOMIC DNA]</scope>
    <source>
        <strain evidence="2">HMET1</strain>
    </source>
</reference>
<dbReference type="NCBIfam" id="NF003153">
    <property type="entry name" value="PRK04115.1"/>
    <property type="match status" value="1"/>
</dbReference>
<proteinExistence type="inferred from homology"/>
<organism evidence="2 3">
    <name type="scientific">Methanohalarchaeum thermophilum</name>
    <dbReference type="NCBI Taxonomy" id="1903181"/>
    <lineage>
        <taxon>Archaea</taxon>
        <taxon>Methanobacteriati</taxon>
        <taxon>Methanobacteriota</taxon>
        <taxon>Methanonatronarchaeia</taxon>
        <taxon>Methanonatronarchaeales</taxon>
        <taxon>Methanonatronarchaeaceae</taxon>
        <taxon>Candidatus Methanohalarchaeum</taxon>
    </lineage>
</organism>
<comment type="similarity">
    <text evidence="1">Belongs to the UPF0216 family.</text>
</comment>
<sequence length="147" mass="17681">MNRKDTNDRLSDRQKKLLIKQLRDLNKHLPKGRKTLKELMEVDDPEFEGKDNSIQKVDEEELKKLEKIVPSEFYDRLKLPIYIEASRKFNRGTYRVKGKLATKVVKSILDKEWKVSDEEVFIYRPEVLKLRRELKTTTRYTFLTELH</sequence>
<dbReference type="Pfam" id="PF01886">
    <property type="entry name" value="DUF61"/>
    <property type="match status" value="1"/>
</dbReference>
<gene>
    <name evidence="2" type="ORF">BTN85_1112</name>
</gene>
<dbReference type="InterPro" id="IPR002746">
    <property type="entry name" value="UPF0216"/>
</dbReference>
<evidence type="ECO:0000256" key="1">
    <source>
        <dbReference type="HAMAP-Rule" id="MF_00585"/>
    </source>
</evidence>
<dbReference type="HAMAP" id="MF_00585">
    <property type="entry name" value="UPF0216"/>
    <property type="match status" value="1"/>
</dbReference>
<evidence type="ECO:0000313" key="2">
    <source>
        <dbReference type="EMBL" id="OKY78615.1"/>
    </source>
</evidence>
<evidence type="ECO:0000313" key="3">
    <source>
        <dbReference type="Proteomes" id="UP000185744"/>
    </source>
</evidence>
<accession>A0A1Q6DW71</accession>
<dbReference type="InParanoid" id="A0A1Q6DW71"/>
<protein>
    <recommendedName>
        <fullName evidence="1">UPF0216 protein BTN85_1112</fullName>
    </recommendedName>
</protein>
<comment type="caution">
    <text evidence="2">The sequence shown here is derived from an EMBL/GenBank/DDBJ whole genome shotgun (WGS) entry which is preliminary data.</text>
</comment>
<dbReference type="STRING" id="1903181.BTN85_1112"/>
<dbReference type="AlphaFoldDB" id="A0A1Q6DW71"/>